<proteinExistence type="predicted"/>
<evidence type="ECO:0000256" key="1">
    <source>
        <dbReference type="SAM" id="SignalP"/>
    </source>
</evidence>
<gene>
    <name evidence="2" type="ORF">KFL_000240330</name>
</gene>
<dbReference type="Proteomes" id="UP000054558">
    <property type="component" value="Unassembled WGS sequence"/>
</dbReference>
<reference evidence="2 3" key="1">
    <citation type="journal article" date="2014" name="Nat. Commun.">
        <title>Klebsormidium flaccidum genome reveals primary factors for plant terrestrial adaptation.</title>
        <authorList>
            <person name="Hori K."/>
            <person name="Maruyama F."/>
            <person name="Fujisawa T."/>
            <person name="Togashi T."/>
            <person name="Yamamoto N."/>
            <person name="Seo M."/>
            <person name="Sato S."/>
            <person name="Yamada T."/>
            <person name="Mori H."/>
            <person name="Tajima N."/>
            <person name="Moriyama T."/>
            <person name="Ikeuchi M."/>
            <person name="Watanabe M."/>
            <person name="Wada H."/>
            <person name="Kobayashi K."/>
            <person name="Saito M."/>
            <person name="Masuda T."/>
            <person name="Sasaki-Sekimoto Y."/>
            <person name="Mashiguchi K."/>
            <person name="Awai K."/>
            <person name="Shimojima M."/>
            <person name="Masuda S."/>
            <person name="Iwai M."/>
            <person name="Nobusawa T."/>
            <person name="Narise T."/>
            <person name="Kondo S."/>
            <person name="Saito H."/>
            <person name="Sato R."/>
            <person name="Murakawa M."/>
            <person name="Ihara Y."/>
            <person name="Oshima-Yamada Y."/>
            <person name="Ohtaka K."/>
            <person name="Satoh M."/>
            <person name="Sonobe K."/>
            <person name="Ishii M."/>
            <person name="Ohtani R."/>
            <person name="Kanamori-Sato M."/>
            <person name="Honoki R."/>
            <person name="Miyazaki D."/>
            <person name="Mochizuki H."/>
            <person name="Umetsu J."/>
            <person name="Higashi K."/>
            <person name="Shibata D."/>
            <person name="Kamiya Y."/>
            <person name="Sato N."/>
            <person name="Nakamura Y."/>
            <person name="Tabata S."/>
            <person name="Ida S."/>
            <person name="Kurokawa K."/>
            <person name="Ohta H."/>
        </authorList>
    </citation>
    <scope>NUCLEOTIDE SEQUENCE [LARGE SCALE GENOMIC DNA]</scope>
    <source>
        <strain evidence="2 3">NIES-2285</strain>
    </source>
</reference>
<accession>A0A1Y1HN07</accession>
<dbReference type="EMBL" id="DF236973">
    <property type="protein sequence ID" value="GAQ79102.1"/>
    <property type="molecule type" value="Genomic_DNA"/>
</dbReference>
<keyword evidence="1" id="KW-0732">Signal</keyword>
<sequence>MAASQRFCFYLALLAVSFSARSTASRVLQQAPPLPIPMAPPSPGLPPVGAAPGQCAGVTFAPSTLGPVAANCTGPQLSQLACCSAISGLWEMAGIASPQAAQTLGTATIDFNTEQACLAVTQQALAPLGVTIDLRQLCAGPLGVLITPGNTCPSKDLPPAAAQNVMSACANVPT</sequence>
<dbReference type="AlphaFoldDB" id="A0A1Y1HN07"/>
<organism evidence="2 3">
    <name type="scientific">Klebsormidium nitens</name>
    <name type="common">Green alga</name>
    <name type="synonym">Ulothrix nitens</name>
    <dbReference type="NCBI Taxonomy" id="105231"/>
    <lineage>
        <taxon>Eukaryota</taxon>
        <taxon>Viridiplantae</taxon>
        <taxon>Streptophyta</taxon>
        <taxon>Klebsormidiophyceae</taxon>
        <taxon>Klebsormidiales</taxon>
        <taxon>Klebsormidiaceae</taxon>
        <taxon>Klebsormidium</taxon>
    </lineage>
</organism>
<evidence type="ECO:0008006" key="4">
    <source>
        <dbReference type="Google" id="ProtNLM"/>
    </source>
</evidence>
<name>A0A1Y1HN07_KLENI</name>
<feature type="chain" id="PRO_5012847163" description="Bifunctional inhibitor/plant lipid transfer protein/seed storage helical domain-containing protein" evidence="1">
    <location>
        <begin position="25"/>
        <end position="174"/>
    </location>
</feature>
<keyword evidence="3" id="KW-1185">Reference proteome</keyword>
<protein>
    <recommendedName>
        <fullName evidence="4">Bifunctional inhibitor/plant lipid transfer protein/seed storage helical domain-containing protein</fullName>
    </recommendedName>
</protein>
<evidence type="ECO:0000313" key="3">
    <source>
        <dbReference type="Proteomes" id="UP000054558"/>
    </source>
</evidence>
<feature type="signal peptide" evidence="1">
    <location>
        <begin position="1"/>
        <end position="24"/>
    </location>
</feature>
<evidence type="ECO:0000313" key="2">
    <source>
        <dbReference type="EMBL" id="GAQ79102.1"/>
    </source>
</evidence>